<dbReference type="Gene3D" id="3.10.290.30">
    <property type="entry name" value="MM3350-like"/>
    <property type="match status" value="1"/>
</dbReference>
<proteinExistence type="predicted"/>
<organism evidence="2 3">
    <name type="scientific">Kineosporia mesophila</name>
    <dbReference type="NCBI Taxonomy" id="566012"/>
    <lineage>
        <taxon>Bacteria</taxon>
        <taxon>Bacillati</taxon>
        <taxon>Actinomycetota</taxon>
        <taxon>Actinomycetes</taxon>
        <taxon>Kineosporiales</taxon>
        <taxon>Kineosporiaceae</taxon>
        <taxon>Kineosporia</taxon>
    </lineage>
</organism>
<dbReference type="Proteomes" id="UP001501074">
    <property type="component" value="Unassembled WGS sequence"/>
</dbReference>
<dbReference type="InterPro" id="IPR024047">
    <property type="entry name" value="MM3350-like_sf"/>
</dbReference>
<evidence type="ECO:0000313" key="2">
    <source>
        <dbReference type="EMBL" id="GAA3622021.1"/>
    </source>
</evidence>
<sequence length="437" mass="48266">MDLEVDLSQVPPLMPAARLSPGMVAMVPDVAAEQLDRIGRSRHRYEAELSLLALCESLDENMPTEFTSASADLNTANILMLVIEHLVQTPSPSVLGLLMVAADLGPVPSRRMAAEAARQLKAAGVQPPRWAHAAPLKMLRAWGHGDRVPDEHSLGVVFSYGHREHGFVVPFAGDDLGFQRLKQVWVQTPELVDQSRAAVRELPRLRSVNYHEELDDTNVLDRLREVLETGPEASTEGRPDFRVRTYLLHLRARQLAAALGEPDVEASYDLILADSIERGEHAIPAPAPTGYRIRLTLEGSRPQTWRRIALGNDVTLLKLHEIVQWAFEWQNVDLYSFAAHEMEDDDPDPVPGARLSYTRLGSLLRRPGTSIAYLYGDRNPWLVTIESEDAFVPDPNVKYPRLIEVGGGVPGEPGEADYVDEVDLRDAGIGSAGTGSR</sequence>
<name>A0ABP7A079_9ACTN</name>
<dbReference type="EMBL" id="BAAAZO010000008">
    <property type="protein sequence ID" value="GAA3622021.1"/>
    <property type="molecule type" value="Genomic_DNA"/>
</dbReference>
<evidence type="ECO:0000259" key="1">
    <source>
        <dbReference type="Pfam" id="PF07929"/>
    </source>
</evidence>
<dbReference type="PANTHER" id="PTHR41878">
    <property type="entry name" value="LEXA REPRESSOR-RELATED"/>
    <property type="match status" value="1"/>
</dbReference>
<comment type="caution">
    <text evidence="2">The sequence shown here is derived from an EMBL/GenBank/DDBJ whole genome shotgun (WGS) entry which is preliminary data.</text>
</comment>
<dbReference type="SUPFAM" id="SSF159941">
    <property type="entry name" value="MM3350-like"/>
    <property type="match status" value="1"/>
</dbReference>
<gene>
    <name evidence="2" type="ORF">GCM10022223_43720</name>
</gene>
<dbReference type="InterPro" id="IPR012912">
    <property type="entry name" value="Plasmid_pRiA4b_Orf3-like"/>
</dbReference>
<keyword evidence="3" id="KW-1185">Reference proteome</keyword>
<dbReference type="PANTHER" id="PTHR41878:SF1">
    <property type="entry name" value="TNPR PROTEIN"/>
    <property type="match status" value="1"/>
</dbReference>
<protein>
    <recommendedName>
        <fullName evidence="1">Plasmid pRiA4b Orf3-like domain-containing protein</fullName>
    </recommendedName>
</protein>
<reference evidence="3" key="1">
    <citation type="journal article" date="2019" name="Int. J. Syst. Evol. Microbiol.">
        <title>The Global Catalogue of Microorganisms (GCM) 10K type strain sequencing project: providing services to taxonomists for standard genome sequencing and annotation.</title>
        <authorList>
            <consortium name="The Broad Institute Genomics Platform"/>
            <consortium name="The Broad Institute Genome Sequencing Center for Infectious Disease"/>
            <person name="Wu L."/>
            <person name="Ma J."/>
        </authorList>
    </citation>
    <scope>NUCLEOTIDE SEQUENCE [LARGE SCALE GENOMIC DNA]</scope>
    <source>
        <strain evidence="3">JCM 16902</strain>
    </source>
</reference>
<accession>A0ABP7A079</accession>
<feature type="domain" description="Plasmid pRiA4b Orf3-like" evidence="1">
    <location>
        <begin position="290"/>
        <end position="412"/>
    </location>
</feature>
<evidence type="ECO:0000313" key="3">
    <source>
        <dbReference type="Proteomes" id="UP001501074"/>
    </source>
</evidence>
<dbReference type="Pfam" id="PF07929">
    <property type="entry name" value="PRiA4_ORF3"/>
    <property type="match status" value="1"/>
</dbReference>